<dbReference type="EMBL" id="VSSQ01000010">
    <property type="protein sequence ID" value="MPL59937.1"/>
    <property type="molecule type" value="Genomic_DNA"/>
</dbReference>
<dbReference type="Pfam" id="PF16264">
    <property type="entry name" value="SatD"/>
    <property type="match status" value="1"/>
</dbReference>
<proteinExistence type="predicted"/>
<protein>
    <submittedName>
        <fullName evidence="1">Uncharacterized protein</fullName>
    </submittedName>
</protein>
<dbReference type="AlphaFoldDB" id="A0A644T0F3"/>
<gene>
    <name evidence="1" type="ORF">SDC9_05493</name>
</gene>
<reference evidence="1" key="1">
    <citation type="submission" date="2019-08" db="EMBL/GenBank/DDBJ databases">
        <authorList>
            <person name="Kucharzyk K."/>
            <person name="Murdoch R.W."/>
            <person name="Higgins S."/>
            <person name="Loffler F."/>
        </authorList>
    </citation>
    <scope>NUCLEOTIDE SEQUENCE</scope>
</reference>
<accession>A0A644T0F3</accession>
<sequence>MSIVFTILSKNRGLKIRISIGCGRIDTDINTKAALGMDGPAFHIARSTMMLLKKNTYTTLAVSGMHPSDNKLAEKILAVFSKDFKTWKRTSVGVFCRLMNKGTIPIISDELGVSDRMVYKVIASNKMREYLEIFHLVAARMAVRF</sequence>
<comment type="caution">
    <text evidence="1">The sequence shown here is derived from an EMBL/GenBank/DDBJ whole genome shotgun (WGS) entry which is preliminary data.</text>
</comment>
<name>A0A644T0F3_9ZZZZ</name>
<dbReference type="InterPro" id="IPR032580">
    <property type="entry name" value="SatD"/>
</dbReference>
<organism evidence="1">
    <name type="scientific">bioreactor metagenome</name>
    <dbReference type="NCBI Taxonomy" id="1076179"/>
    <lineage>
        <taxon>unclassified sequences</taxon>
        <taxon>metagenomes</taxon>
        <taxon>ecological metagenomes</taxon>
    </lineage>
</organism>
<evidence type="ECO:0000313" key="1">
    <source>
        <dbReference type="EMBL" id="MPL59937.1"/>
    </source>
</evidence>